<dbReference type="Pfam" id="PF04471">
    <property type="entry name" value="Mrr_cat"/>
    <property type="match status" value="1"/>
</dbReference>
<gene>
    <name evidence="2" type="ORF">VB146_19970</name>
</gene>
<name>A0ABU5Q383_9XANT</name>
<comment type="caution">
    <text evidence="2">The sequence shown here is derived from an EMBL/GenBank/DDBJ whole genome shotgun (WGS) entry which is preliminary data.</text>
</comment>
<keyword evidence="2" id="KW-0540">Nuclease</keyword>
<dbReference type="EMBL" id="JAYFSO010000033">
    <property type="protein sequence ID" value="MEA5126087.1"/>
    <property type="molecule type" value="Genomic_DNA"/>
</dbReference>
<accession>A0ABU5Q383</accession>
<dbReference type="InterPro" id="IPR011335">
    <property type="entry name" value="Restrct_endonuc-II-like"/>
</dbReference>
<organism evidence="2 3">
    <name type="scientific">Xanthomonas floridensis</name>
    <dbReference type="NCBI Taxonomy" id="1843580"/>
    <lineage>
        <taxon>Bacteria</taxon>
        <taxon>Pseudomonadati</taxon>
        <taxon>Pseudomonadota</taxon>
        <taxon>Gammaproteobacteria</taxon>
        <taxon>Lysobacterales</taxon>
        <taxon>Lysobacteraceae</taxon>
        <taxon>Xanthomonas</taxon>
    </lineage>
</organism>
<protein>
    <submittedName>
        <fullName evidence="2">Restriction endonuclease</fullName>
    </submittedName>
</protein>
<reference evidence="2 3" key="1">
    <citation type="submission" date="2023-12" db="EMBL/GenBank/DDBJ databases">
        <title>Genome sequencing of Xanthomonas floridensis.</title>
        <authorList>
            <person name="Greer S."/>
            <person name="Harrison J."/>
            <person name="Grant M."/>
            <person name="Vicente J."/>
            <person name="Studholme D."/>
        </authorList>
    </citation>
    <scope>NUCLEOTIDE SEQUENCE [LARGE SCALE GENOMIC DNA]</scope>
    <source>
        <strain evidence="2 3">WHRI 8848</strain>
    </source>
</reference>
<dbReference type="GO" id="GO:0004519">
    <property type="term" value="F:endonuclease activity"/>
    <property type="evidence" value="ECO:0007669"/>
    <property type="project" value="UniProtKB-KW"/>
</dbReference>
<proteinExistence type="predicted"/>
<dbReference type="Proteomes" id="UP001303614">
    <property type="component" value="Unassembled WGS sequence"/>
</dbReference>
<sequence>MSLITNMGKTGTNDIASLSPTEFENLTYDTLSAIGFKNLVWRTPGADGGRDIEGQASYRDPTGHESLQIWYIECKKYQSSIDWPTVWQKISYAESNGADVLLLSTNSTPSPNCETHISQWNASRKIPKIRVWRGYEWKTLLRDFSDIASAYGLYFQESTNDAVGPVASILTKIVQTAYVARSIHGSSTPALETAAAVSELIDKRLTELTRYGKFVDVKENFIIDQEILADASIQPPALRQYDELSVRAAMYYVAYITGQPGLIIETFDERSIKGNFSVTHMTPKAVNTVELGIISRWTRLHIHISVESSTFEITNYEQ</sequence>
<keyword evidence="3" id="KW-1185">Reference proteome</keyword>
<dbReference type="RefSeq" id="WP_082861709.1">
    <property type="nucleotide sequence ID" value="NZ_JAYFSN010000034.1"/>
</dbReference>
<keyword evidence="2" id="KW-0255">Endonuclease</keyword>
<evidence type="ECO:0000313" key="3">
    <source>
        <dbReference type="Proteomes" id="UP001303614"/>
    </source>
</evidence>
<dbReference type="InterPro" id="IPR011856">
    <property type="entry name" value="tRNA_endonuc-like_dom_sf"/>
</dbReference>
<dbReference type="Gene3D" id="3.40.1350.10">
    <property type="match status" value="1"/>
</dbReference>
<evidence type="ECO:0000259" key="1">
    <source>
        <dbReference type="Pfam" id="PF04471"/>
    </source>
</evidence>
<keyword evidence="2" id="KW-0378">Hydrolase</keyword>
<evidence type="ECO:0000313" key="2">
    <source>
        <dbReference type="EMBL" id="MEA5126087.1"/>
    </source>
</evidence>
<feature type="domain" description="Restriction endonuclease type IV Mrr" evidence="1">
    <location>
        <begin position="16"/>
        <end position="138"/>
    </location>
</feature>
<dbReference type="InterPro" id="IPR007560">
    <property type="entry name" value="Restrct_endonuc_IV_Mrr"/>
</dbReference>
<dbReference type="SUPFAM" id="SSF52980">
    <property type="entry name" value="Restriction endonuclease-like"/>
    <property type="match status" value="1"/>
</dbReference>